<evidence type="ECO:0000313" key="2">
    <source>
        <dbReference type="Proteomes" id="UP000749646"/>
    </source>
</evidence>
<dbReference type="AlphaFoldDB" id="A0A9P6MBG4"/>
<dbReference type="OrthoDB" id="2421554at2759"/>
<name>A0A9P6MBG4_9FUNG</name>
<dbReference type="EMBL" id="JAAAHW010003202">
    <property type="protein sequence ID" value="KAF9986900.1"/>
    <property type="molecule type" value="Genomic_DNA"/>
</dbReference>
<sequence length="79" mass="9248">MDIDYYEDEMLLDEDEFIAPSPTGEEHYEEGIAAGGGRFGGNTRQPNVKVIDRNFFNGKSFAHRHFSTIDDTIQWFWWE</sequence>
<gene>
    <name evidence="1" type="ORF">BGZ65_005774</name>
</gene>
<protein>
    <submittedName>
        <fullName evidence="1">Uncharacterized protein</fullName>
    </submittedName>
</protein>
<dbReference type="Proteomes" id="UP000749646">
    <property type="component" value="Unassembled WGS sequence"/>
</dbReference>
<reference evidence="1" key="1">
    <citation type="journal article" date="2020" name="Fungal Divers.">
        <title>Resolving the Mortierellaceae phylogeny through synthesis of multi-gene phylogenetics and phylogenomics.</title>
        <authorList>
            <person name="Vandepol N."/>
            <person name="Liber J."/>
            <person name="Desiro A."/>
            <person name="Na H."/>
            <person name="Kennedy M."/>
            <person name="Barry K."/>
            <person name="Grigoriev I.V."/>
            <person name="Miller A.N."/>
            <person name="O'Donnell K."/>
            <person name="Stajich J.E."/>
            <person name="Bonito G."/>
        </authorList>
    </citation>
    <scope>NUCLEOTIDE SEQUENCE</scope>
    <source>
        <strain evidence="1">MES-2147</strain>
    </source>
</reference>
<keyword evidence="2" id="KW-1185">Reference proteome</keyword>
<proteinExistence type="predicted"/>
<evidence type="ECO:0000313" key="1">
    <source>
        <dbReference type="EMBL" id="KAF9986900.1"/>
    </source>
</evidence>
<accession>A0A9P6MBG4</accession>
<organism evidence="1 2">
    <name type="scientific">Modicella reniformis</name>
    <dbReference type="NCBI Taxonomy" id="1440133"/>
    <lineage>
        <taxon>Eukaryota</taxon>
        <taxon>Fungi</taxon>
        <taxon>Fungi incertae sedis</taxon>
        <taxon>Mucoromycota</taxon>
        <taxon>Mortierellomycotina</taxon>
        <taxon>Mortierellomycetes</taxon>
        <taxon>Mortierellales</taxon>
        <taxon>Mortierellaceae</taxon>
        <taxon>Modicella</taxon>
    </lineage>
</organism>
<comment type="caution">
    <text evidence="1">The sequence shown here is derived from an EMBL/GenBank/DDBJ whole genome shotgun (WGS) entry which is preliminary data.</text>
</comment>